<proteinExistence type="predicted"/>
<accession>A0A3N4HT96</accession>
<keyword evidence="2" id="KW-1185">Reference proteome</keyword>
<reference evidence="1 2" key="1">
    <citation type="journal article" date="2018" name="Nat. Ecol. Evol.">
        <title>Pezizomycetes genomes reveal the molecular basis of ectomycorrhizal truffle lifestyle.</title>
        <authorList>
            <person name="Murat C."/>
            <person name="Payen T."/>
            <person name="Noel B."/>
            <person name="Kuo A."/>
            <person name="Morin E."/>
            <person name="Chen J."/>
            <person name="Kohler A."/>
            <person name="Krizsan K."/>
            <person name="Balestrini R."/>
            <person name="Da Silva C."/>
            <person name="Montanini B."/>
            <person name="Hainaut M."/>
            <person name="Levati E."/>
            <person name="Barry K.W."/>
            <person name="Belfiori B."/>
            <person name="Cichocki N."/>
            <person name="Clum A."/>
            <person name="Dockter R.B."/>
            <person name="Fauchery L."/>
            <person name="Guy J."/>
            <person name="Iotti M."/>
            <person name="Le Tacon F."/>
            <person name="Lindquist E.A."/>
            <person name="Lipzen A."/>
            <person name="Malagnac F."/>
            <person name="Mello A."/>
            <person name="Molinier V."/>
            <person name="Miyauchi S."/>
            <person name="Poulain J."/>
            <person name="Riccioni C."/>
            <person name="Rubini A."/>
            <person name="Sitrit Y."/>
            <person name="Splivallo R."/>
            <person name="Traeger S."/>
            <person name="Wang M."/>
            <person name="Zifcakova L."/>
            <person name="Wipf D."/>
            <person name="Zambonelli A."/>
            <person name="Paolocci F."/>
            <person name="Nowrousian M."/>
            <person name="Ottonello S."/>
            <person name="Baldrian P."/>
            <person name="Spatafora J.W."/>
            <person name="Henrissat B."/>
            <person name="Nagy L.G."/>
            <person name="Aury J.M."/>
            <person name="Wincker P."/>
            <person name="Grigoriev I.V."/>
            <person name="Bonfante P."/>
            <person name="Martin F.M."/>
        </authorList>
    </citation>
    <scope>NUCLEOTIDE SEQUENCE [LARGE SCALE GENOMIC DNA]</scope>
    <source>
        <strain evidence="1 2">RN42</strain>
    </source>
</reference>
<dbReference type="Proteomes" id="UP000275078">
    <property type="component" value="Unassembled WGS sequence"/>
</dbReference>
<dbReference type="AlphaFoldDB" id="A0A3N4HT96"/>
<evidence type="ECO:0000313" key="2">
    <source>
        <dbReference type="Proteomes" id="UP000275078"/>
    </source>
</evidence>
<sequence length="319" mass="36924">MVMATHGYQLAADLNMSPWQYPSSRLREWPTPHVIVADTHLDCPYTKQLLKRLYCIPNPPHTSAMSPIANDNDGDYAIGIVRDTIDFETDTSLYLVETRRLIHISEFFAGMFRFDGTENRSGFFKMTLDELWEPEDYGYGGHVGGKIPTFEMFLSLRFSLSVTLQLIREAKLYELSMRVMCPSLLEKTLTRVNNILVQQHSELMHGETVWEIWGCLELLFRNIADDPKMPESMKMLFAKIFNLRTSRNDQDWLDESLLQHQCVELTNELPELGYYLASTESENYHQPWWSVIGRKKDDVLFACVGKVFPARCTADDQKT</sequence>
<name>A0A3N4HT96_ASCIM</name>
<gene>
    <name evidence="1" type="ORF">BJ508DRAFT_311256</name>
</gene>
<evidence type="ECO:0000313" key="1">
    <source>
        <dbReference type="EMBL" id="RPA76236.1"/>
    </source>
</evidence>
<dbReference type="EMBL" id="ML119748">
    <property type="protein sequence ID" value="RPA76236.1"/>
    <property type="molecule type" value="Genomic_DNA"/>
</dbReference>
<protein>
    <submittedName>
        <fullName evidence="1">Uncharacterized protein</fullName>
    </submittedName>
</protein>
<organism evidence="1 2">
    <name type="scientific">Ascobolus immersus RN42</name>
    <dbReference type="NCBI Taxonomy" id="1160509"/>
    <lineage>
        <taxon>Eukaryota</taxon>
        <taxon>Fungi</taxon>
        <taxon>Dikarya</taxon>
        <taxon>Ascomycota</taxon>
        <taxon>Pezizomycotina</taxon>
        <taxon>Pezizomycetes</taxon>
        <taxon>Pezizales</taxon>
        <taxon>Ascobolaceae</taxon>
        <taxon>Ascobolus</taxon>
    </lineage>
</organism>